<feature type="transmembrane region" description="Helical" evidence="1">
    <location>
        <begin position="69"/>
        <end position="90"/>
    </location>
</feature>
<accession>A0A059D5K8</accession>
<feature type="transmembrane region" description="Helical" evidence="1">
    <location>
        <begin position="35"/>
        <end position="63"/>
    </location>
</feature>
<keyword evidence="1" id="KW-0472">Membrane</keyword>
<dbReference type="InParanoid" id="A0A059D5K8"/>
<dbReference type="EMBL" id="KK198754">
    <property type="protein sequence ID" value="KCW85872.1"/>
    <property type="molecule type" value="Genomic_DNA"/>
</dbReference>
<keyword evidence="1" id="KW-1133">Transmembrane helix</keyword>
<evidence type="ECO:0000256" key="1">
    <source>
        <dbReference type="SAM" id="Phobius"/>
    </source>
</evidence>
<evidence type="ECO:0000313" key="2">
    <source>
        <dbReference type="EMBL" id="KCW85872.1"/>
    </source>
</evidence>
<proteinExistence type="predicted"/>
<reference evidence="2" key="1">
    <citation type="submission" date="2013-07" db="EMBL/GenBank/DDBJ databases">
        <title>The genome of Eucalyptus grandis.</title>
        <authorList>
            <person name="Schmutz J."/>
            <person name="Hayes R."/>
            <person name="Myburg A."/>
            <person name="Tuskan G."/>
            <person name="Grattapaglia D."/>
            <person name="Rokhsar D.S."/>
        </authorList>
    </citation>
    <scope>NUCLEOTIDE SEQUENCE</scope>
    <source>
        <tissue evidence="2">Leaf extractions</tissue>
    </source>
</reference>
<name>A0A059D5K8_EUCGR</name>
<keyword evidence="1" id="KW-0812">Transmembrane</keyword>
<organism evidence="2">
    <name type="scientific">Eucalyptus grandis</name>
    <name type="common">Flooded gum</name>
    <dbReference type="NCBI Taxonomy" id="71139"/>
    <lineage>
        <taxon>Eukaryota</taxon>
        <taxon>Viridiplantae</taxon>
        <taxon>Streptophyta</taxon>
        <taxon>Embryophyta</taxon>
        <taxon>Tracheophyta</taxon>
        <taxon>Spermatophyta</taxon>
        <taxon>Magnoliopsida</taxon>
        <taxon>eudicotyledons</taxon>
        <taxon>Gunneridae</taxon>
        <taxon>Pentapetalae</taxon>
        <taxon>rosids</taxon>
        <taxon>malvids</taxon>
        <taxon>Myrtales</taxon>
        <taxon>Myrtaceae</taxon>
        <taxon>Myrtoideae</taxon>
        <taxon>Eucalypteae</taxon>
        <taxon>Eucalyptus</taxon>
    </lineage>
</organism>
<dbReference type="Gramene" id="KCW85872">
    <property type="protein sequence ID" value="KCW85872"/>
    <property type="gene ID" value="EUGRSUZ_B02597"/>
</dbReference>
<sequence>MEPIEFWVFGGEGVEGREENGFSNYFLFKKDKTRLFTLDIFSGIFFFFCYCAIYLLSLITYLLPDCFDAHSALSLFQGIGFVLLLLMLSFRNIGL</sequence>
<gene>
    <name evidence="2" type="ORF">EUGRSUZ_B02597</name>
</gene>
<dbReference type="AlphaFoldDB" id="A0A059D5K8"/>
<protein>
    <submittedName>
        <fullName evidence="2">Uncharacterized protein</fullName>
    </submittedName>
</protein>